<dbReference type="EMBL" id="UFQT01000456">
    <property type="protein sequence ID" value="SSX24549.1"/>
    <property type="molecule type" value="Genomic_DNA"/>
</dbReference>
<dbReference type="InterPro" id="IPR026888">
    <property type="entry name" value="AcetylCoA_hyd_C"/>
</dbReference>
<dbReference type="Pfam" id="PF02550">
    <property type="entry name" value="AcetylCoA_hydro"/>
    <property type="match status" value="1"/>
</dbReference>
<evidence type="ECO:0000256" key="2">
    <source>
        <dbReference type="ARBA" id="ARBA00022679"/>
    </source>
</evidence>
<dbReference type="FunFam" id="3.30.750.70:FF:000004">
    <property type="entry name" value="Acetyl-CoA hydrolase/transferase"/>
    <property type="match status" value="1"/>
</dbReference>
<reference evidence="5" key="1">
    <citation type="submission" date="2018-04" db="EMBL/GenBank/DDBJ databases">
        <authorList>
            <person name="Go L.Y."/>
            <person name="Mitchell J.A."/>
        </authorList>
    </citation>
    <scope>NUCLEOTIDE SEQUENCE</scope>
    <source>
        <tissue evidence="5">Whole organism</tissue>
    </source>
</reference>
<dbReference type="InterPro" id="IPR003702">
    <property type="entry name" value="ActCoA_hydro_N"/>
</dbReference>
<evidence type="ECO:0000259" key="4">
    <source>
        <dbReference type="Pfam" id="PF13336"/>
    </source>
</evidence>
<dbReference type="InterPro" id="IPR046433">
    <property type="entry name" value="ActCoA_hydro"/>
</dbReference>
<dbReference type="Gene3D" id="3.40.1080.20">
    <property type="entry name" value="Acetyl-CoA hydrolase/transferase C-terminal domain"/>
    <property type="match status" value="1"/>
</dbReference>
<reference evidence="6" key="2">
    <citation type="submission" date="2018-07" db="EMBL/GenBank/DDBJ databases">
        <authorList>
            <person name="Quirk P.G."/>
            <person name="Krulwich T.A."/>
        </authorList>
    </citation>
    <scope>NUCLEOTIDE SEQUENCE</scope>
</reference>
<dbReference type="AlphaFoldDB" id="A0A336KH47"/>
<dbReference type="VEuPathDB" id="VectorBase:CSON010916"/>
<accession>A0A336KH47</accession>
<name>A0A336KH47_CULSO</name>
<proteinExistence type="inferred from homology"/>
<dbReference type="Pfam" id="PF13336">
    <property type="entry name" value="AcetylCoA_hyd_C"/>
    <property type="match status" value="1"/>
</dbReference>
<dbReference type="OMA" id="HSEMFAG"/>
<dbReference type="InterPro" id="IPR038460">
    <property type="entry name" value="AcetylCoA_hyd_C_sf"/>
</dbReference>
<evidence type="ECO:0000259" key="3">
    <source>
        <dbReference type="Pfam" id="PF02550"/>
    </source>
</evidence>
<dbReference type="Gene3D" id="3.30.750.70">
    <property type="entry name" value="4-hydroxybutyrate coenzyme like domains"/>
    <property type="match status" value="1"/>
</dbReference>
<dbReference type="GO" id="GO:0006083">
    <property type="term" value="P:acetate metabolic process"/>
    <property type="evidence" value="ECO:0007669"/>
    <property type="project" value="InterPro"/>
</dbReference>
<dbReference type="FunFam" id="3.40.1080.20:FF:000002">
    <property type="entry name" value="Acetyl-CoA hydrolase/transferase"/>
    <property type="match status" value="1"/>
</dbReference>
<dbReference type="Gene3D" id="3.40.1080.10">
    <property type="entry name" value="Glutaconate Coenzyme A-transferase"/>
    <property type="match status" value="1"/>
</dbReference>
<comment type="similarity">
    <text evidence="1">Belongs to the acetyl-CoA hydrolase/transferase family.</text>
</comment>
<feature type="domain" description="Acetyl-CoA hydrolase/transferase C-terminal" evidence="4">
    <location>
        <begin position="314"/>
        <end position="468"/>
    </location>
</feature>
<dbReference type="PANTHER" id="PTHR21432:SF20">
    <property type="entry name" value="ACETYL-COA HYDROLASE"/>
    <property type="match status" value="1"/>
</dbReference>
<dbReference type="PANTHER" id="PTHR21432">
    <property type="entry name" value="ACETYL-COA HYDROLASE-RELATED"/>
    <property type="match status" value="1"/>
</dbReference>
<evidence type="ECO:0000313" key="6">
    <source>
        <dbReference type="EMBL" id="SSX24549.1"/>
    </source>
</evidence>
<dbReference type="InterPro" id="IPR037171">
    <property type="entry name" value="NagB/RpiA_transferase-like"/>
</dbReference>
<dbReference type="GO" id="GO:0005739">
    <property type="term" value="C:mitochondrion"/>
    <property type="evidence" value="ECO:0007669"/>
    <property type="project" value="TreeGrafter"/>
</dbReference>
<keyword evidence="2" id="KW-0808">Transferase</keyword>
<dbReference type="SUPFAM" id="SSF100950">
    <property type="entry name" value="NagB/RpiA/CoA transferase-like"/>
    <property type="match status" value="2"/>
</dbReference>
<organism evidence="5">
    <name type="scientific">Culicoides sonorensis</name>
    <name type="common">Biting midge</name>
    <dbReference type="NCBI Taxonomy" id="179676"/>
    <lineage>
        <taxon>Eukaryota</taxon>
        <taxon>Metazoa</taxon>
        <taxon>Ecdysozoa</taxon>
        <taxon>Arthropoda</taxon>
        <taxon>Hexapoda</taxon>
        <taxon>Insecta</taxon>
        <taxon>Pterygota</taxon>
        <taxon>Neoptera</taxon>
        <taxon>Endopterygota</taxon>
        <taxon>Diptera</taxon>
        <taxon>Nematocera</taxon>
        <taxon>Chironomoidea</taxon>
        <taxon>Ceratopogonidae</taxon>
        <taxon>Ceratopogoninae</taxon>
        <taxon>Culicoides</taxon>
        <taxon>Monoculicoides</taxon>
    </lineage>
</organism>
<protein>
    <submittedName>
        <fullName evidence="5">CSON010916 protein</fullName>
    </submittedName>
</protein>
<gene>
    <name evidence="5" type="primary">CSON010916</name>
</gene>
<evidence type="ECO:0000256" key="1">
    <source>
        <dbReference type="ARBA" id="ARBA00009632"/>
    </source>
</evidence>
<sequence length="478" mass="52233">MAQITSLLRSSFPRLSNSNSIIAVNNCMRKNNYFTYSNQISQPLPREPKICSAEEALKVLESGQTVFSQGAAATPIHLLNEMTKQGKERNLSDIKVVHMHTEGPASYCAPELKDIFRSVSTFMGGNVRKAVAEGRGDAIPIFLHEIPLLFRKKMIQPDIALIHVSPPDQHGYCTLGTSVDCVRAALENSKIIIAQINKQMPRTFGDGIIHQSHFDYAVNIDSPLPEHGGKSTSEVETKIGNLIAENLVEDGATLQMGIGNIPDAVLNALHNHKDLGIHSEMFAGGVVDLVAKGCVTNNNKIIHKGRIVGSFLIGTKKLYDFVDNNPFIEMLEINYVNNTSIVARNPKMTAINSAIEVDLTGQVCADSIGTRMFSGFGGQVDFIRGAAEGFDGRGKPIIALPSVTNKGESKIVPLLKPGAGVVTSRAHVHYVVTEYGIAQLFGKTLRQRAYELIQIAHPDHREKLEKSAFERLNTMPCK</sequence>
<feature type="domain" description="Acetyl-CoA hydrolase/transferase N-terminal" evidence="3">
    <location>
        <begin position="49"/>
        <end position="218"/>
    </location>
</feature>
<dbReference type="EMBL" id="UFQS01000456">
    <property type="protein sequence ID" value="SSX04184.1"/>
    <property type="molecule type" value="Genomic_DNA"/>
</dbReference>
<dbReference type="GO" id="GO:0008775">
    <property type="term" value="F:acetate CoA-transferase activity"/>
    <property type="evidence" value="ECO:0007669"/>
    <property type="project" value="InterPro"/>
</dbReference>
<evidence type="ECO:0000313" key="5">
    <source>
        <dbReference type="EMBL" id="SSX04184.1"/>
    </source>
</evidence>